<dbReference type="Pfam" id="PF10031">
    <property type="entry name" value="DUF2273"/>
    <property type="match status" value="1"/>
</dbReference>
<feature type="transmembrane region" description="Helical" evidence="1">
    <location>
        <begin position="20"/>
        <end position="52"/>
    </location>
</feature>
<keyword evidence="1" id="KW-0812">Transmembrane</keyword>
<dbReference type="AlphaFoldDB" id="A0A645GRZ7"/>
<evidence type="ECO:0000313" key="2">
    <source>
        <dbReference type="EMBL" id="MPN26764.1"/>
    </source>
</evidence>
<accession>A0A645GRZ7</accession>
<name>A0A645GRZ7_9ZZZZ</name>
<gene>
    <name evidence="2" type="ORF">SDC9_174189</name>
</gene>
<comment type="caution">
    <text evidence="2">The sequence shown here is derived from an EMBL/GenBank/DDBJ whole genome shotgun (WGS) entry which is preliminary data.</text>
</comment>
<keyword evidence="1" id="KW-1133">Transmembrane helix</keyword>
<protein>
    <recommendedName>
        <fullName evidence="3">DUF2273 domain-containing protein</fullName>
    </recommendedName>
</protein>
<dbReference type="EMBL" id="VSSQ01076402">
    <property type="protein sequence ID" value="MPN26764.1"/>
    <property type="molecule type" value="Genomic_DNA"/>
</dbReference>
<keyword evidence="1" id="KW-0472">Membrane</keyword>
<sequence>MFSEILQNLWENYRGRLVGSLFGLTIGAMFLILGFFQTIFLLICITAGYLLGKRIDNKEDLMDILDRLLPPGHHR</sequence>
<proteinExistence type="predicted"/>
<organism evidence="2">
    <name type="scientific">bioreactor metagenome</name>
    <dbReference type="NCBI Taxonomy" id="1076179"/>
    <lineage>
        <taxon>unclassified sequences</taxon>
        <taxon>metagenomes</taxon>
        <taxon>ecological metagenomes</taxon>
    </lineage>
</organism>
<evidence type="ECO:0000256" key="1">
    <source>
        <dbReference type="SAM" id="Phobius"/>
    </source>
</evidence>
<dbReference type="InterPro" id="IPR018730">
    <property type="entry name" value="DUF2273"/>
</dbReference>
<evidence type="ECO:0008006" key="3">
    <source>
        <dbReference type="Google" id="ProtNLM"/>
    </source>
</evidence>
<reference evidence="2" key="1">
    <citation type="submission" date="2019-08" db="EMBL/GenBank/DDBJ databases">
        <authorList>
            <person name="Kucharzyk K."/>
            <person name="Murdoch R.W."/>
            <person name="Higgins S."/>
            <person name="Loffler F."/>
        </authorList>
    </citation>
    <scope>NUCLEOTIDE SEQUENCE</scope>
</reference>